<dbReference type="PANTHER" id="PTHR42718:SF46">
    <property type="entry name" value="BLR6921 PROTEIN"/>
    <property type="match status" value="1"/>
</dbReference>
<evidence type="ECO:0000256" key="7">
    <source>
        <dbReference type="SAM" id="MobiDB-lite"/>
    </source>
</evidence>
<feature type="transmembrane region" description="Helical" evidence="8">
    <location>
        <begin position="395"/>
        <end position="416"/>
    </location>
</feature>
<evidence type="ECO:0000256" key="5">
    <source>
        <dbReference type="ARBA" id="ARBA00022989"/>
    </source>
</evidence>
<gene>
    <name evidence="10" type="ORF">GCM10010170_104350</name>
</gene>
<feature type="domain" description="Major facilitator superfamily (MFS) profile" evidence="9">
    <location>
        <begin position="12"/>
        <end position="460"/>
    </location>
</feature>
<feature type="transmembrane region" description="Helical" evidence="8">
    <location>
        <begin position="166"/>
        <end position="187"/>
    </location>
</feature>
<keyword evidence="5 8" id="KW-1133">Transmembrane helix</keyword>
<dbReference type="InterPro" id="IPR004638">
    <property type="entry name" value="EmrB-like"/>
</dbReference>
<feature type="transmembrane region" description="Helical" evidence="8">
    <location>
        <begin position="436"/>
        <end position="454"/>
    </location>
</feature>
<evidence type="ECO:0000313" key="10">
    <source>
        <dbReference type="EMBL" id="GAA2391809.1"/>
    </source>
</evidence>
<feature type="compositionally biased region" description="Basic and acidic residues" evidence="7">
    <location>
        <begin position="473"/>
        <end position="484"/>
    </location>
</feature>
<reference evidence="10 11" key="1">
    <citation type="journal article" date="2019" name="Int. J. Syst. Evol. Microbiol.">
        <title>The Global Catalogue of Microorganisms (GCM) 10K type strain sequencing project: providing services to taxonomists for standard genome sequencing and annotation.</title>
        <authorList>
            <consortium name="The Broad Institute Genomics Platform"/>
            <consortium name="The Broad Institute Genome Sequencing Center for Infectious Disease"/>
            <person name="Wu L."/>
            <person name="Ma J."/>
        </authorList>
    </citation>
    <scope>NUCLEOTIDE SEQUENCE [LARGE SCALE GENOMIC DNA]</scope>
    <source>
        <strain evidence="10 11">JCM 3272</strain>
    </source>
</reference>
<dbReference type="Proteomes" id="UP001501444">
    <property type="component" value="Unassembled WGS sequence"/>
</dbReference>
<dbReference type="PRINTS" id="PR01036">
    <property type="entry name" value="TCRTETB"/>
</dbReference>
<dbReference type="CDD" id="cd17503">
    <property type="entry name" value="MFS_LmrB_MDR_like"/>
    <property type="match status" value="1"/>
</dbReference>
<feature type="transmembrane region" description="Helical" evidence="8">
    <location>
        <begin position="103"/>
        <end position="121"/>
    </location>
</feature>
<protein>
    <submittedName>
        <fullName evidence="10">MDR family MFS transporter</fullName>
    </submittedName>
</protein>
<evidence type="ECO:0000256" key="8">
    <source>
        <dbReference type="SAM" id="Phobius"/>
    </source>
</evidence>
<keyword evidence="11" id="KW-1185">Reference proteome</keyword>
<evidence type="ECO:0000256" key="1">
    <source>
        <dbReference type="ARBA" id="ARBA00004651"/>
    </source>
</evidence>
<keyword evidence="6 8" id="KW-0472">Membrane</keyword>
<dbReference type="RefSeq" id="WP_344620220.1">
    <property type="nucleotide sequence ID" value="NZ_BAAARV010000124.1"/>
</dbReference>
<organism evidence="10 11">
    <name type="scientific">Dactylosporangium salmoneum</name>
    <dbReference type="NCBI Taxonomy" id="53361"/>
    <lineage>
        <taxon>Bacteria</taxon>
        <taxon>Bacillati</taxon>
        <taxon>Actinomycetota</taxon>
        <taxon>Actinomycetes</taxon>
        <taxon>Micromonosporales</taxon>
        <taxon>Micromonosporaceae</taxon>
        <taxon>Dactylosporangium</taxon>
    </lineage>
</organism>
<comment type="caution">
    <text evidence="10">The sequence shown here is derived from an EMBL/GenBank/DDBJ whole genome shotgun (WGS) entry which is preliminary data.</text>
</comment>
<comment type="subcellular location">
    <subcellularLocation>
        <location evidence="1">Cell membrane</location>
        <topology evidence="1">Multi-pass membrane protein</topology>
    </subcellularLocation>
</comment>
<feature type="transmembrane region" description="Helical" evidence="8">
    <location>
        <begin position="229"/>
        <end position="249"/>
    </location>
</feature>
<dbReference type="SUPFAM" id="SSF103473">
    <property type="entry name" value="MFS general substrate transporter"/>
    <property type="match status" value="1"/>
</dbReference>
<dbReference type="InterPro" id="IPR036259">
    <property type="entry name" value="MFS_trans_sf"/>
</dbReference>
<feature type="transmembrane region" description="Helical" evidence="8">
    <location>
        <begin position="332"/>
        <end position="352"/>
    </location>
</feature>
<name>A0ABN3HZZ3_9ACTN</name>
<feature type="region of interest" description="Disordered" evidence="7">
    <location>
        <begin position="461"/>
        <end position="484"/>
    </location>
</feature>
<proteinExistence type="predicted"/>
<dbReference type="PROSITE" id="PS50850">
    <property type="entry name" value="MFS"/>
    <property type="match status" value="1"/>
</dbReference>
<dbReference type="Gene3D" id="1.20.1720.10">
    <property type="entry name" value="Multidrug resistance protein D"/>
    <property type="match status" value="1"/>
</dbReference>
<evidence type="ECO:0000259" key="9">
    <source>
        <dbReference type="PROSITE" id="PS50850"/>
    </source>
</evidence>
<evidence type="ECO:0000256" key="4">
    <source>
        <dbReference type="ARBA" id="ARBA00022692"/>
    </source>
</evidence>
<dbReference type="InterPro" id="IPR011701">
    <property type="entry name" value="MFS"/>
</dbReference>
<keyword evidence="3" id="KW-1003">Cell membrane</keyword>
<sequence length="484" mass="50445">MAEKLPRDLLALVGAILLGVFLVQMDSTMVNIALESFRRDFHADLGTVQWVSAAYLLAMSAVIPVAGWAIDRFGARTAWLTSLALFTLGSVLCGLAWSAGSLIAMRVVQGLGGGMLMPLFQTILVRRAGRQQLGAVMALVGAPLLLGPVLGPMLGGVLVEGPGWRWIFLINLPICLLAAWAAARVIPVERIERPARLDALGLALLSPALVGIVWSFSRAGTSGGFGSSVTLLSLATGLALLVAFVVHALRTREPVVDLRLFRDRNFAASSLLMFLAMVALLGTLLLIPLYYQQVHGFSPLHAGLLLAPNGIGSALSLTLAGKLTERVGLRPVAVTGGILLLVVALGLTRLSADTSQWVLAPLVLLGGAGFGAMLVPAQAGVYGELPPSAMPHATTAVRVFQQVGGSFGVAILAVTLQRNAAGARSVADLGHAFGATAWWAVGAAALALLPALLLRTKPAREASSGLNGGASLDRLDEPHVPQRQ</sequence>
<evidence type="ECO:0000256" key="2">
    <source>
        <dbReference type="ARBA" id="ARBA00022448"/>
    </source>
</evidence>
<accession>A0ABN3HZZ3</accession>
<dbReference type="PANTHER" id="PTHR42718">
    <property type="entry name" value="MAJOR FACILITATOR SUPERFAMILY MULTIDRUG TRANSPORTER MFSC"/>
    <property type="match status" value="1"/>
</dbReference>
<feature type="transmembrane region" description="Helical" evidence="8">
    <location>
        <begin position="49"/>
        <end position="70"/>
    </location>
</feature>
<feature type="transmembrane region" description="Helical" evidence="8">
    <location>
        <begin position="133"/>
        <end position="154"/>
    </location>
</feature>
<dbReference type="Pfam" id="PF07690">
    <property type="entry name" value="MFS_1"/>
    <property type="match status" value="1"/>
</dbReference>
<evidence type="ECO:0000256" key="6">
    <source>
        <dbReference type="ARBA" id="ARBA00023136"/>
    </source>
</evidence>
<keyword evidence="4 8" id="KW-0812">Transmembrane</keyword>
<evidence type="ECO:0000256" key="3">
    <source>
        <dbReference type="ARBA" id="ARBA00022475"/>
    </source>
</evidence>
<feature type="transmembrane region" description="Helical" evidence="8">
    <location>
        <begin position="199"/>
        <end position="217"/>
    </location>
</feature>
<keyword evidence="2" id="KW-0813">Transport</keyword>
<dbReference type="Gene3D" id="1.20.1250.20">
    <property type="entry name" value="MFS general substrate transporter like domains"/>
    <property type="match status" value="1"/>
</dbReference>
<dbReference type="EMBL" id="BAAARV010000124">
    <property type="protein sequence ID" value="GAA2391809.1"/>
    <property type="molecule type" value="Genomic_DNA"/>
</dbReference>
<feature type="transmembrane region" description="Helical" evidence="8">
    <location>
        <begin position="270"/>
        <end position="291"/>
    </location>
</feature>
<dbReference type="NCBIfam" id="TIGR00711">
    <property type="entry name" value="efflux_EmrB"/>
    <property type="match status" value="1"/>
</dbReference>
<evidence type="ECO:0000313" key="11">
    <source>
        <dbReference type="Proteomes" id="UP001501444"/>
    </source>
</evidence>
<feature type="transmembrane region" description="Helical" evidence="8">
    <location>
        <begin position="358"/>
        <end position="383"/>
    </location>
</feature>
<dbReference type="InterPro" id="IPR020846">
    <property type="entry name" value="MFS_dom"/>
</dbReference>
<feature type="transmembrane region" description="Helical" evidence="8">
    <location>
        <begin position="77"/>
        <end position="97"/>
    </location>
</feature>